<protein>
    <submittedName>
        <fullName evidence="2">Uncharacterized protein</fullName>
    </submittedName>
</protein>
<feature type="region of interest" description="Disordered" evidence="1">
    <location>
        <begin position="50"/>
        <end position="87"/>
    </location>
</feature>
<sequence>MSESLPRPMKRCLTSLSSFHRSNIRRLQTSIAKACACNKLGCLFPYSSRNEPVSTTSEKKKNDSSHSGCKKKDENPKTPSRCKTRRDHCDVDANDQNSVIIESQLLNENLTITESDDAHVQLDTNQTLSSSSWDLASEISLSDHLSLKSDYDEALVCSDKESVTSISSGMNCQLSVKSYKDYVGKYSTLDRIKEHSNSNFEIKSSCSSCENVNSKSSQIVSENKHDCIFGTHSEMGKNNEFENFSTKVTPINMEVMDDLDYFYKQKKTSNVYNYLVNEGIESINVSLPEIVQCSDYHDRKNDCIITEIDHPQKNYEDQITQNSVKEKVFGSGENFTSNEAGLKVNTDSNQHYIFDNAKKNNFEFVSDNKILDYNMDNGSHKYNEFFSFNQRPESQDSGIGQILMTPKLHKEYVYQSQPYSDDFKPDYELNIKVSSDISKNIYDQNEFDFISDKSFPNIQEVESHIYNSEKTLIIEKSSQ</sequence>
<accession>A0AAV2SD55</accession>
<proteinExistence type="predicted"/>
<dbReference type="PROSITE" id="PS51311">
    <property type="entry name" value="SCGB"/>
    <property type="match status" value="1"/>
</dbReference>
<feature type="compositionally biased region" description="Basic and acidic residues" evidence="1">
    <location>
        <begin position="57"/>
        <end position="76"/>
    </location>
</feature>
<evidence type="ECO:0000313" key="2">
    <source>
        <dbReference type="EMBL" id="CAL4187016.1"/>
    </source>
</evidence>
<comment type="caution">
    <text evidence="2">The sequence shown here is derived from an EMBL/GenBank/DDBJ whole genome shotgun (WGS) entry which is preliminary data.</text>
</comment>
<evidence type="ECO:0000256" key="1">
    <source>
        <dbReference type="SAM" id="MobiDB-lite"/>
    </source>
</evidence>
<dbReference type="EMBL" id="CAXKWB010063845">
    <property type="protein sequence ID" value="CAL4187016.1"/>
    <property type="molecule type" value="Genomic_DNA"/>
</dbReference>
<name>A0AAV2SD55_MEGNR</name>
<keyword evidence="3" id="KW-1185">Reference proteome</keyword>
<reference evidence="2 3" key="1">
    <citation type="submission" date="2024-05" db="EMBL/GenBank/DDBJ databases">
        <authorList>
            <person name="Wallberg A."/>
        </authorList>
    </citation>
    <scope>NUCLEOTIDE SEQUENCE [LARGE SCALE GENOMIC DNA]</scope>
</reference>
<organism evidence="2 3">
    <name type="scientific">Meganyctiphanes norvegica</name>
    <name type="common">Northern krill</name>
    <name type="synonym">Thysanopoda norvegica</name>
    <dbReference type="NCBI Taxonomy" id="48144"/>
    <lineage>
        <taxon>Eukaryota</taxon>
        <taxon>Metazoa</taxon>
        <taxon>Ecdysozoa</taxon>
        <taxon>Arthropoda</taxon>
        <taxon>Crustacea</taxon>
        <taxon>Multicrustacea</taxon>
        <taxon>Malacostraca</taxon>
        <taxon>Eumalacostraca</taxon>
        <taxon>Eucarida</taxon>
        <taxon>Euphausiacea</taxon>
        <taxon>Euphausiidae</taxon>
        <taxon>Meganyctiphanes</taxon>
    </lineage>
</organism>
<dbReference type="Proteomes" id="UP001497623">
    <property type="component" value="Unassembled WGS sequence"/>
</dbReference>
<dbReference type="InterPro" id="IPR016126">
    <property type="entry name" value="Secretoglobin"/>
</dbReference>
<gene>
    <name evidence="2" type="ORF">MNOR_LOCUS36126</name>
</gene>
<feature type="non-terminal residue" evidence="2">
    <location>
        <position position="479"/>
    </location>
</feature>
<dbReference type="AlphaFoldDB" id="A0AAV2SD55"/>
<evidence type="ECO:0000313" key="3">
    <source>
        <dbReference type="Proteomes" id="UP001497623"/>
    </source>
</evidence>